<protein>
    <submittedName>
        <fullName evidence="1">Uncharacterized protein</fullName>
    </submittedName>
</protein>
<accession>A0AAV4UKU8</accession>
<organism evidence="1 2">
    <name type="scientific">Caerostris darwini</name>
    <dbReference type="NCBI Taxonomy" id="1538125"/>
    <lineage>
        <taxon>Eukaryota</taxon>
        <taxon>Metazoa</taxon>
        <taxon>Ecdysozoa</taxon>
        <taxon>Arthropoda</taxon>
        <taxon>Chelicerata</taxon>
        <taxon>Arachnida</taxon>
        <taxon>Araneae</taxon>
        <taxon>Araneomorphae</taxon>
        <taxon>Entelegynae</taxon>
        <taxon>Araneoidea</taxon>
        <taxon>Araneidae</taxon>
        <taxon>Caerostris</taxon>
    </lineage>
</organism>
<dbReference type="AlphaFoldDB" id="A0AAV4UKU8"/>
<evidence type="ECO:0000313" key="1">
    <source>
        <dbReference type="EMBL" id="GIY58325.1"/>
    </source>
</evidence>
<comment type="caution">
    <text evidence="1">The sequence shown here is derived from an EMBL/GenBank/DDBJ whole genome shotgun (WGS) entry which is preliminary data.</text>
</comment>
<dbReference type="Proteomes" id="UP001054837">
    <property type="component" value="Unassembled WGS sequence"/>
</dbReference>
<gene>
    <name evidence="1" type="ORF">CDAR_294841</name>
</gene>
<name>A0AAV4UKU8_9ARAC</name>
<reference evidence="1 2" key="1">
    <citation type="submission" date="2021-06" db="EMBL/GenBank/DDBJ databases">
        <title>Caerostris darwini draft genome.</title>
        <authorList>
            <person name="Kono N."/>
            <person name="Arakawa K."/>
        </authorList>
    </citation>
    <scope>NUCLEOTIDE SEQUENCE [LARGE SCALE GENOMIC DNA]</scope>
</reference>
<proteinExistence type="predicted"/>
<keyword evidence="2" id="KW-1185">Reference proteome</keyword>
<sequence length="99" mass="11528">MNGVHHECISGNEHEAIFYEKEIFMRIQSDAVPHLNSRNFISFIFFTSSSLNEQANENNRFQRQNEQREQKLLSTQALLCRTAMGTHAHEIAERNISSF</sequence>
<evidence type="ECO:0000313" key="2">
    <source>
        <dbReference type="Proteomes" id="UP001054837"/>
    </source>
</evidence>
<dbReference type="EMBL" id="BPLQ01011490">
    <property type="protein sequence ID" value="GIY58325.1"/>
    <property type="molecule type" value="Genomic_DNA"/>
</dbReference>